<reference evidence="1 2" key="1">
    <citation type="journal article" date="2019" name="G3 (Bethesda)">
        <title>Sequencing of a Wild Apple (Malus baccata) Genome Unravels the Differences Between Cultivated and Wild Apple Species Regarding Disease Resistance and Cold Tolerance.</title>
        <authorList>
            <person name="Chen X."/>
        </authorList>
    </citation>
    <scope>NUCLEOTIDE SEQUENCE [LARGE SCALE GENOMIC DNA]</scope>
    <source>
        <strain evidence="2">cv. Shandingzi</strain>
        <tissue evidence="1">Leaves</tissue>
    </source>
</reference>
<dbReference type="EMBL" id="VIEB01000028">
    <property type="protein sequence ID" value="TQE11566.1"/>
    <property type="molecule type" value="Genomic_DNA"/>
</dbReference>
<evidence type="ECO:0000313" key="1">
    <source>
        <dbReference type="EMBL" id="TQE11566.1"/>
    </source>
</evidence>
<accession>A0A540NKK2</accession>
<comment type="caution">
    <text evidence="1">The sequence shown here is derived from an EMBL/GenBank/DDBJ whole genome shotgun (WGS) entry which is preliminary data.</text>
</comment>
<gene>
    <name evidence="1" type="ORF">C1H46_002768</name>
</gene>
<name>A0A540NKK2_MALBA</name>
<protein>
    <submittedName>
        <fullName evidence="1">Uncharacterized protein</fullName>
    </submittedName>
</protein>
<dbReference type="AlphaFoldDB" id="A0A540NKK2"/>
<sequence>MHKISEDFGTTETTKFVTFARLLRSLVWISMYKDRDRRANTRCTWFTQIGYVHGVEEFSLIVKGLHKYIGSSSPLVGTSE</sequence>
<dbReference type="Proteomes" id="UP000315295">
    <property type="component" value="Unassembled WGS sequence"/>
</dbReference>
<organism evidence="1 2">
    <name type="scientific">Malus baccata</name>
    <name type="common">Siberian crab apple</name>
    <name type="synonym">Pyrus baccata</name>
    <dbReference type="NCBI Taxonomy" id="106549"/>
    <lineage>
        <taxon>Eukaryota</taxon>
        <taxon>Viridiplantae</taxon>
        <taxon>Streptophyta</taxon>
        <taxon>Embryophyta</taxon>
        <taxon>Tracheophyta</taxon>
        <taxon>Spermatophyta</taxon>
        <taxon>Magnoliopsida</taxon>
        <taxon>eudicotyledons</taxon>
        <taxon>Gunneridae</taxon>
        <taxon>Pentapetalae</taxon>
        <taxon>rosids</taxon>
        <taxon>fabids</taxon>
        <taxon>Rosales</taxon>
        <taxon>Rosaceae</taxon>
        <taxon>Amygdaloideae</taxon>
        <taxon>Maleae</taxon>
        <taxon>Malus</taxon>
    </lineage>
</organism>
<proteinExistence type="predicted"/>
<keyword evidence="2" id="KW-1185">Reference proteome</keyword>
<evidence type="ECO:0000313" key="2">
    <source>
        <dbReference type="Proteomes" id="UP000315295"/>
    </source>
</evidence>